<keyword evidence="5" id="KW-1185">Reference proteome</keyword>
<comment type="caution">
    <text evidence="4">The sequence shown here is derived from an EMBL/GenBank/DDBJ whole genome shotgun (WGS) entry which is preliminary data.</text>
</comment>
<dbReference type="RefSeq" id="WP_121901669.1">
    <property type="nucleotide sequence ID" value="NZ_REFW01000002.1"/>
</dbReference>
<feature type="region of interest" description="Disordered" evidence="2">
    <location>
        <begin position="445"/>
        <end position="479"/>
    </location>
</feature>
<dbReference type="CDD" id="cd00085">
    <property type="entry name" value="HNHc"/>
    <property type="match status" value="1"/>
</dbReference>
<dbReference type="GO" id="GO:0003676">
    <property type="term" value="F:nucleic acid binding"/>
    <property type="evidence" value="ECO:0007669"/>
    <property type="project" value="InterPro"/>
</dbReference>
<evidence type="ECO:0000256" key="2">
    <source>
        <dbReference type="SAM" id="MobiDB-lite"/>
    </source>
</evidence>
<name>A0A3M0GGC4_9ACTN</name>
<dbReference type="AlphaFoldDB" id="A0A3M0GGC4"/>
<comment type="similarity">
    <text evidence="1">Belongs to the Rv1128c/1148c/1588c/1702c/1945/3466 family.</text>
</comment>
<dbReference type="OrthoDB" id="3725562at2"/>
<reference evidence="4 5" key="1">
    <citation type="submission" date="2018-10" db="EMBL/GenBank/DDBJ databases">
        <title>Tessaracoccus antarcticuss sp. nov., isolated from sediment.</title>
        <authorList>
            <person name="Zhou L.Y."/>
            <person name="Du Z.J."/>
        </authorList>
    </citation>
    <scope>NUCLEOTIDE SEQUENCE [LARGE SCALE GENOMIC DNA]</scope>
    <source>
        <strain evidence="4 5">JDX10</strain>
    </source>
</reference>
<evidence type="ECO:0000313" key="4">
    <source>
        <dbReference type="EMBL" id="RMB60189.1"/>
    </source>
</evidence>
<sequence>MEQGWRTTAEALTALEAVMSSIDHDERVRLSAPERLVLMKRARSFEDRAVSLACVLTDEASQSSVAATGTPITSLIGLDEGRDSHDAARQVFQARDLARHKAVKEAALAGTVSSRHAAAIGKGMAQLPSALTAEQTLRAEQAFLDRAARNTPRRLAELAPQVLAEVAPELVPTGEDEAARLVRQRRRAFSKRSLRWGDDGDGSTWLHGSLPHLEAAPLISLVEAYVESDRRAARDRFRSTRATDPGPRVMRDQAAKDINRTPEQRRADALTHIISDHRDAPTSIGDRPRIVVTIREQDLRERAERAGVLAKGATITAGDLRRLCCDADLMPVVLGGPSEILDVGRTQRLVTPAIRKALSLRDGGCIFPQCSAPDSACEAHHLQPWWAGGATALWNLVLLCPHHHQLMEPDRWSRPGDRWVIHIDPDTGQAVVTPPNRTARFTARQHVRGAPDDPPVSDPHIAGGRDDRSPPDQMYAVTG</sequence>
<accession>A0A3M0GGC4</accession>
<dbReference type="SMART" id="SM00507">
    <property type="entry name" value="HNHc"/>
    <property type="match status" value="1"/>
</dbReference>
<keyword evidence="4" id="KW-0540">Nuclease</keyword>
<dbReference type="InterPro" id="IPR003870">
    <property type="entry name" value="DUF222"/>
</dbReference>
<keyword evidence="4" id="KW-0255">Endonuclease</keyword>
<dbReference type="GO" id="GO:0004519">
    <property type="term" value="F:endonuclease activity"/>
    <property type="evidence" value="ECO:0007669"/>
    <property type="project" value="UniProtKB-KW"/>
</dbReference>
<dbReference type="InterPro" id="IPR003615">
    <property type="entry name" value="HNH_nuc"/>
</dbReference>
<protein>
    <submittedName>
        <fullName evidence="4">HNH endonuclease</fullName>
    </submittedName>
</protein>
<proteinExistence type="inferred from homology"/>
<evidence type="ECO:0000259" key="3">
    <source>
        <dbReference type="SMART" id="SM00507"/>
    </source>
</evidence>
<feature type="domain" description="HNH nuclease" evidence="3">
    <location>
        <begin position="353"/>
        <end position="405"/>
    </location>
</feature>
<dbReference type="Pfam" id="PF02720">
    <property type="entry name" value="DUF222"/>
    <property type="match status" value="1"/>
</dbReference>
<dbReference type="Pfam" id="PF01844">
    <property type="entry name" value="HNH"/>
    <property type="match status" value="1"/>
</dbReference>
<organism evidence="4 5">
    <name type="scientific">Tessaracoccus antarcticus</name>
    <dbReference type="NCBI Taxonomy" id="2479848"/>
    <lineage>
        <taxon>Bacteria</taxon>
        <taxon>Bacillati</taxon>
        <taxon>Actinomycetota</taxon>
        <taxon>Actinomycetes</taxon>
        <taxon>Propionibacteriales</taxon>
        <taxon>Propionibacteriaceae</taxon>
        <taxon>Tessaracoccus</taxon>
    </lineage>
</organism>
<dbReference type="Gene3D" id="1.10.30.50">
    <property type="match status" value="1"/>
</dbReference>
<gene>
    <name evidence="4" type="ORF">EAX62_10935</name>
</gene>
<dbReference type="Proteomes" id="UP000275256">
    <property type="component" value="Unassembled WGS sequence"/>
</dbReference>
<dbReference type="GO" id="GO:0008270">
    <property type="term" value="F:zinc ion binding"/>
    <property type="evidence" value="ECO:0007669"/>
    <property type="project" value="InterPro"/>
</dbReference>
<evidence type="ECO:0000313" key="5">
    <source>
        <dbReference type="Proteomes" id="UP000275256"/>
    </source>
</evidence>
<evidence type="ECO:0000256" key="1">
    <source>
        <dbReference type="ARBA" id="ARBA00023450"/>
    </source>
</evidence>
<dbReference type="EMBL" id="REFW01000002">
    <property type="protein sequence ID" value="RMB60189.1"/>
    <property type="molecule type" value="Genomic_DNA"/>
</dbReference>
<dbReference type="InterPro" id="IPR002711">
    <property type="entry name" value="HNH"/>
</dbReference>
<keyword evidence="4" id="KW-0378">Hydrolase</keyword>